<protein>
    <submittedName>
        <fullName evidence="1">Uncharacterized protein</fullName>
    </submittedName>
</protein>
<name>A0A0H2RGU1_9AGAM</name>
<evidence type="ECO:0000313" key="2">
    <source>
        <dbReference type="Proteomes" id="UP000053477"/>
    </source>
</evidence>
<gene>
    <name evidence="1" type="ORF">SCHPADRAFT_503397</name>
</gene>
<keyword evidence="2" id="KW-1185">Reference proteome</keyword>
<dbReference type="SUPFAM" id="SSF52047">
    <property type="entry name" value="RNI-like"/>
    <property type="match status" value="1"/>
</dbReference>
<dbReference type="PANTHER" id="PTHR38926">
    <property type="entry name" value="F-BOX DOMAIN CONTAINING PROTEIN, EXPRESSED"/>
    <property type="match status" value="1"/>
</dbReference>
<reference evidence="1 2" key="1">
    <citation type="submission" date="2015-04" db="EMBL/GenBank/DDBJ databases">
        <title>Complete genome sequence of Schizopora paradoxa KUC8140, a cosmopolitan wood degrader in East Asia.</title>
        <authorList>
            <consortium name="DOE Joint Genome Institute"/>
            <person name="Min B."/>
            <person name="Park H."/>
            <person name="Jang Y."/>
            <person name="Kim J.-J."/>
            <person name="Kim K.H."/>
            <person name="Pangilinan J."/>
            <person name="Lipzen A."/>
            <person name="Riley R."/>
            <person name="Grigoriev I.V."/>
            <person name="Spatafora J.W."/>
            <person name="Choi I.-G."/>
        </authorList>
    </citation>
    <scope>NUCLEOTIDE SEQUENCE [LARGE SCALE GENOMIC DNA]</scope>
    <source>
        <strain evidence="1 2">KUC8140</strain>
    </source>
</reference>
<dbReference type="STRING" id="27342.A0A0H2RGU1"/>
<dbReference type="InParanoid" id="A0A0H2RGU1"/>
<dbReference type="PANTHER" id="PTHR38926:SF72">
    <property type="entry name" value="IM:7136021-RELATED"/>
    <property type="match status" value="1"/>
</dbReference>
<dbReference type="InterPro" id="IPR032675">
    <property type="entry name" value="LRR_dom_sf"/>
</dbReference>
<dbReference type="EMBL" id="KQ086017">
    <property type="protein sequence ID" value="KLO10797.1"/>
    <property type="molecule type" value="Genomic_DNA"/>
</dbReference>
<dbReference type="Gene3D" id="3.80.10.10">
    <property type="entry name" value="Ribonuclease Inhibitor"/>
    <property type="match status" value="1"/>
</dbReference>
<proteinExistence type="predicted"/>
<accession>A0A0H2RGU1</accession>
<dbReference type="AlphaFoldDB" id="A0A0H2RGU1"/>
<evidence type="ECO:0000313" key="1">
    <source>
        <dbReference type="EMBL" id="KLO10797.1"/>
    </source>
</evidence>
<dbReference type="Proteomes" id="UP000053477">
    <property type="component" value="Unassembled WGS sequence"/>
</dbReference>
<sequence>MAHNLSEDLLYAIFLYALPSEFNLTTIGPSNEPWMVPPFTFSLVCRSWRAVVLSHPMLWSKISVKGRIEWVKEDRNPGIRQILEKWLIHSSSAPLRIHLNVDRDDSAYVSNHILPLFVQEIHRWSFVDISVISGEYYFARNQATYSLQCPTSLRFLSLEIFGDLFPSIRIDLSHHDGASNLEHLSLGVGESIRLPDHRDNLRFPRLRSFNYKFTTEGKDLEDLRCILSTCSSLEDLELGITRRSISSTAFIRGSIHLPNLTSLSLAISNQFALRYILDILNCPSLRELSICIQNTQTFESEEDRAFLEPIRVRDSLVRSCPKLAPNLPLEILRLSCFNEHEVCPNYDAALKDLLNSLRKLRTLDLRIYALNRAVLEMLTIPTGAPLDSQLCPSLFEVCLATRYSRETTDISEESIEEMIVSRWKAGSLRAVSQLRTNTWIINCDHVELWNKF</sequence>
<organism evidence="1 2">
    <name type="scientific">Schizopora paradoxa</name>
    <dbReference type="NCBI Taxonomy" id="27342"/>
    <lineage>
        <taxon>Eukaryota</taxon>
        <taxon>Fungi</taxon>
        <taxon>Dikarya</taxon>
        <taxon>Basidiomycota</taxon>
        <taxon>Agaricomycotina</taxon>
        <taxon>Agaricomycetes</taxon>
        <taxon>Hymenochaetales</taxon>
        <taxon>Schizoporaceae</taxon>
        <taxon>Schizopora</taxon>
    </lineage>
</organism>
<dbReference type="OrthoDB" id="3248197at2759"/>